<keyword evidence="3" id="KW-0560">Oxidoreductase</keyword>
<dbReference type="InterPro" id="IPR017941">
    <property type="entry name" value="Rieske_2Fe-2S"/>
</dbReference>
<dbReference type="PANTHER" id="PTHR21266">
    <property type="entry name" value="IRON-SULFUR DOMAIN CONTAINING PROTEIN"/>
    <property type="match status" value="1"/>
</dbReference>
<dbReference type="PANTHER" id="PTHR21266:SF60">
    <property type="entry name" value="3-KETOSTEROID-9-ALPHA-MONOOXYGENASE, OXYGENASE COMPONENT"/>
    <property type="match status" value="1"/>
</dbReference>
<evidence type="ECO:0000256" key="4">
    <source>
        <dbReference type="ARBA" id="ARBA00023004"/>
    </source>
</evidence>
<gene>
    <name evidence="8" type="ORF">UFOPK2992_00054</name>
</gene>
<evidence type="ECO:0000313" key="8">
    <source>
        <dbReference type="EMBL" id="CAB4785636.1"/>
    </source>
</evidence>
<evidence type="ECO:0000256" key="1">
    <source>
        <dbReference type="ARBA" id="ARBA00022714"/>
    </source>
</evidence>
<dbReference type="EMBL" id="CAFAAI010000003">
    <property type="protein sequence ID" value="CAB4785636.1"/>
    <property type="molecule type" value="Genomic_DNA"/>
</dbReference>
<reference evidence="8" key="1">
    <citation type="submission" date="2020-05" db="EMBL/GenBank/DDBJ databases">
        <authorList>
            <person name="Chiriac C."/>
            <person name="Salcher M."/>
            <person name="Ghai R."/>
            <person name="Kavagutti S V."/>
        </authorList>
    </citation>
    <scope>NUCLEOTIDE SEQUENCE</scope>
</reference>
<dbReference type="Pfam" id="PF00355">
    <property type="entry name" value="Rieske"/>
    <property type="match status" value="1"/>
</dbReference>
<keyword evidence="5" id="KW-0411">Iron-sulfur</keyword>
<evidence type="ECO:0000256" key="2">
    <source>
        <dbReference type="ARBA" id="ARBA00022723"/>
    </source>
</evidence>
<dbReference type="GO" id="GO:0016491">
    <property type="term" value="F:oxidoreductase activity"/>
    <property type="evidence" value="ECO:0007669"/>
    <property type="project" value="UniProtKB-KW"/>
</dbReference>
<keyword evidence="1" id="KW-0001">2Fe-2S</keyword>
<feature type="domain" description="Rieske" evidence="7">
    <location>
        <begin position="50"/>
        <end position="157"/>
    </location>
</feature>
<dbReference type="InterPro" id="IPR050584">
    <property type="entry name" value="Cholesterol_7-desaturase"/>
</dbReference>
<organism evidence="8">
    <name type="scientific">freshwater metagenome</name>
    <dbReference type="NCBI Taxonomy" id="449393"/>
    <lineage>
        <taxon>unclassified sequences</taxon>
        <taxon>metagenomes</taxon>
        <taxon>ecological metagenomes</taxon>
    </lineage>
</organism>
<dbReference type="Gene3D" id="2.20.25.10">
    <property type="match status" value="1"/>
</dbReference>
<dbReference type="GO" id="GO:0046872">
    <property type="term" value="F:metal ion binding"/>
    <property type="evidence" value="ECO:0007669"/>
    <property type="project" value="UniProtKB-KW"/>
</dbReference>
<keyword evidence="2" id="KW-0479">Metal-binding</keyword>
<sequence length="444" mass="50758">MSDPRSSDGYQPENDLQPSSISKVRVVNRGGDAHADPRDEIPEIGFRNYWYPVTSQRKVKRRKPTRVTLLGEDLCVFRGASGIAVISNWCPHRGASLSQGVCHFVGTVSCPYHGWTFDESGQVKAVLSEGPGDLSTIPGKVSVRSYPTRVIHGIVFSWFGDGEPTDPQHDLPPELFDGSYVQHDATVWHANWRVTLENLSDNHTNYIHRNAVQALMQPFMKVSYRGARTYIAGGGAGLTFYSDGGERKRPYREWFPEVNGYWPKHRHRLLWTRFFALKPLRWLWRLGDGYPPKRSYHPGNHEWNGGPHMPGMQRISGGSSMYTRWCVPINATTTKEFYLWAVRPKNRLARFWERMKYPISQRLLRDRNIGFQDADVLGQLRFDLPEVFSQYDVETMGWRRLAILSARYEGRHDKIPSDLVEQLNARALADMAGRPPVGTQSLDS</sequence>
<name>A0A6J6WQE5_9ZZZZ</name>
<dbReference type="Pfam" id="PF11723">
    <property type="entry name" value="Aromatic_hydrox"/>
    <property type="match status" value="1"/>
</dbReference>
<keyword evidence="4" id="KW-0408">Iron</keyword>
<dbReference type="GO" id="GO:0051537">
    <property type="term" value="F:2 iron, 2 sulfur cluster binding"/>
    <property type="evidence" value="ECO:0007669"/>
    <property type="project" value="UniProtKB-KW"/>
</dbReference>
<protein>
    <submittedName>
        <fullName evidence="8">Unannotated protein</fullName>
    </submittedName>
</protein>
<dbReference type="CDD" id="cd03469">
    <property type="entry name" value="Rieske_RO_Alpha_N"/>
    <property type="match status" value="1"/>
</dbReference>
<dbReference type="Gene3D" id="3.90.380.10">
    <property type="entry name" value="Naphthalene 1,2-dioxygenase Alpha Subunit, Chain A, domain 1"/>
    <property type="match status" value="1"/>
</dbReference>
<evidence type="ECO:0000256" key="6">
    <source>
        <dbReference type="SAM" id="MobiDB-lite"/>
    </source>
</evidence>
<evidence type="ECO:0000256" key="3">
    <source>
        <dbReference type="ARBA" id="ARBA00023002"/>
    </source>
</evidence>
<dbReference type="Gene3D" id="2.20.25.680">
    <property type="match status" value="1"/>
</dbReference>
<dbReference type="PROSITE" id="PS51296">
    <property type="entry name" value="RIESKE"/>
    <property type="match status" value="1"/>
</dbReference>
<feature type="region of interest" description="Disordered" evidence="6">
    <location>
        <begin position="1"/>
        <end position="39"/>
    </location>
</feature>
<dbReference type="InterPro" id="IPR036922">
    <property type="entry name" value="Rieske_2Fe-2S_sf"/>
</dbReference>
<dbReference type="InterPro" id="IPR021028">
    <property type="entry name" value="Homotrim_ring_OHase_catalytic"/>
</dbReference>
<proteinExistence type="predicted"/>
<dbReference type="SUPFAM" id="SSF55961">
    <property type="entry name" value="Bet v1-like"/>
    <property type="match status" value="1"/>
</dbReference>
<accession>A0A6J6WQE5</accession>
<evidence type="ECO:0000256" key="5">
    <source>
        <dbReference type="ARBA" id="ARBA00023014"/>
    </source>
</evidence>
<evidence type="ECO:0000259" key="7">
    <source>
        <dbReference type="PROSITE" id="PS51296"/>
    </source>
</evidence>
<dbReference type="AlphaFoldDB" id="A0A6J6WQE5"/>
<dbReference type="SUPFAM" id="SSF50022">
    <property type="entry name" value="ISP domain"/>
    <property type="match status" value="1"/>
</dbReference>